<proteinExistence type="predicted"/>
<gene>
    <name evidence="1" type="ORF">QYM36_009990</name>
</gene>
<comment type="caution">
    <text evidence="1">The sequence shown here is derived from an EMBL/GenBank/DDBJ whole genome shotgun (WGS) entry which is preliminary data.</text>
</comment>
<evidence type="ECO:0000313" key="2">
    <source>
        <dbReference type="Proteomes" id="UP001187531"/>
    </source>
</evidence>
<dbReference type="InterPro" id="IPR036691">
    <property type="entry name" value="Endo/exonu/phosph_ase_sf"/>
</dbReference>
<reference evidence="1" key="1">
    <citation type="submission" date="2023-07" db="EMBL/GenBank/DDBJ databases">
        <title>Chromosome-level genome assembly of Artemia franciscana.</title>
        <authorList>
            <person name="Jo E."/>
        </authorList>
    </citation>
    <scope>NUCLEOTIDE SEQUENCE</scope>
    <source>
        <tissue evidence="1">Whole body</tissue>
    </source>
</reference>
<organism evidence="1 2">
    <name type="scientific">Artemia franciscana</name>
    <name type="common">Brine shrimp</name>
    <name type="synonym">Artemia sanfranciscana</name>
    <dbReference type="NCBI Taxonomy" id="6661"/>
    <lineage>
        <taxon>Eukaryota</taxon>
        <taxon>Metazoa</taxon>
        <taxon>Ecdysozoa</taxon>
        <taxon>Arthropoda</taxon>
        <taxon>Crustacea</taxon>
        <taxon>Branchiopoda</taxon>
        <taxon>Anostraca</taxon>
        <taxon>Artemiidae</taxon>
        <taxon>Artemia</taxon>
    </lineage>
</organism>
<name>A0AA88HUA8_ARTSF</name>
<evidence type="ECO:0000313" key="1">
    <source>
        <dbReference type="EMBL" id="KAK2715188.1"/>
    </source>
</evidence>
<dbReference type="Gene3D" id="3.60.10.10">
    <property type="entry name" value="Endonuclease/exonuclease/phosphatase"/>
    <property type="match status" value="1"/>
</dbReference>
<dbReference type="AlphaFoldDB" id="A0AA88HUA8"/>
<dbReference type="EMBL" id="JAVRJZ010000012">
    <property type="protein sequence ID" value="KAK2715188.1"/>
    <property type="molecule type" value="Genomic_DNA"/>
</dbReference>
<dbReference type="SUPFAM" id="SSF56219">
    <property type="entry name" value="DNase I-like"/>
    <property type="match status" value="1"/>
</dbReference>
<accession>A0AA88HUA8</accession>
<dbReference type="Proteomes" id="UP001187531">
    <property type="component" value="Unassembled WGS sequence"/>
</dbReference>
<keyword evidence="2" id="KW-1185">Reference proteome</keyword>
<evidence type="ECO:0008006" key="3">
    <source>
        <dbReference type="Google" id="ProtNLM"/>
    </source>
</evidence>
<sequence>MSPTARRGMLKRTPVNERIIHKRFWSAHGKLSIGACYAPTNEADEIEKDNFYETLQSVVAEIPRHDITCIVGDLNAKVGSCHSYCPEVKGQHRIGDLNKTECYLLTSPSTTTLSSLRYIVRRYIVSTQDHPHIYMDFTRWLLVQRD</sequence>
<protein>
    <recommendedName>
        <fullName evidence="3">Craniofacial development protein 2-like</fullName>
    </recommendedName>
</protein>